<evidence type="ECO:0000256" key="1">
    <source>
        <dbReference type="SAM" id="MobiDB-lite"/>
    </source>
</evidence>
<evidence type="ECO:0000313" key="3">
    <source>
        <dbReference type="Proteomes" id="UP000324222"/>
    </source>
</evidence>
<keyword evidence="3" id="KW-1185">Reference proteome</keyword>
<protein>
    <submittedName>
        <fullName evidence="2">Uncharacterized protein</fullName>
    </submittedName>
</protein>
<dbReference type="EMBL" id="VSRR010006926">
    <property type="protein sequence ID" value="MPC45858.1"/>
    <property type="molecule type" value="Genomic_DNA"/>
</dbReference>
<accession>A0A5B7FLN5</accession>
<dbReference type="Proteomes" id="UP000324222">
    <property type="component" value="Unassembled WGS sequence"/>
</dbReference>
<gene>
    <name evidence="2" type="ORF">E2C01_039564</name>
</gene>
<comment type="caution">
    <text evidence="2">The sequence shown here is derived from an EMBL/GenBank/DDBJ whole genome shotgun (WGS) entry which is preliminary data.</text>
</comment>
<organism evidence="2 3">
    <name type="scientific">Portunus trituberculatus</name>
    <name type="common">Swimming crab</name>
    <name type="synonym">Neptunus trituberculatus</name>
    <dbReference type="NCBI Taxonomy" id="210409"/>
    <lineage>
        <taxon>Eukaryota</taxon>
        <taxon>Metazoa</taxon>
        <taxon>Ecdysozoa</taxon>
        <taxon>Arthropoda</taxon>
        <taxon>Crustacea</taxon>
        <taxon>Multicrustacea</taxon>
        <taxon>Malacostraca</taxon>
        <taxon>Eumalacostraca</taxon>
        <taxon>Eucarida</taxon>
        <taxon>Decapoda</taxon>
        <taxon>Pleocyemata</taxon>
        <taxon>Brachyura</taxon>
        <taxon>Eubrachyura</taxon>
        <taxon>Portunoidea</taxon>
        <taxon>Portunidae</taxon>
        <taxon>Portuninae</taxon>
        <taxon>Portunus</taxon>
    </lineage>
</organism>
<sequence>MHPMARVRDEGGRVMVRKILWREAICRRSLPSPRRLVCMRSDHTTDMYKRCQRTSCGNGAMGEHYKIAAATTVQPGAGNGSGGEQSRLKSSL</sequence>
<proteinExistence type="predicted"/>
<reference evidence="2 3" key="1">
    <citation type="submission" date="2019-05" db="EMBL/GenBank/DDBJ databases">
        <title>Another draft genome of Portunus trituberculatus and its Hox gene families provides insights of decapod evolution.</title>
        <authorList>
            <person name="Jeong J.-H."/>
            <person name="Song I."/>
            <person name="Kim S."/>
            <person name="Choi T."/>
            <person name="Kim D."/>
            <person name="Ryu S."/>
            <person name="Kim W."/>
        </authorList>
    </citation>
    <scope>NUCLEOTIDE SEQUENCE [LARGE SCALE GENOMIC DNA]</scope>
    <source>
        <tissue evidence="2">Muscle</tissue>
    </source>
</reference>
<feature type="region of interest" description="Disordered" evidence="1">
    <location>
        <begin position="73"/>
        <end position="92"/>
    </location>
</feature>
<name>A0A5B7FLN5_PORTR</name>
<evidence type="ECO:0000313" key="2">
    <source>
        <dbReference type="EMBL" id="MPC45858.1"/>
    </source>
</evidence>
<dbReference type="AlphaFoldDB" id="A0A5B7FLN5"/>